<dbReference type="InterPro" id="IPR036390">
    <property type="entry name" value="WH_DNA-bd_sf"/>
</dbReference>
<dbReference type="Proteomes" id="UP000553766">
    <property type="component" value="Unassembled WGS sequence"/>
</dbReference>
<dbReference type="Pfam" id="PF00126">
    <property type="entry name" value="HTH_1"/>
    <property type="match status" value="1"/>
</dbReference>
<keyword evidence="3 6" id="KW-0238">DNA-binding</keyword>
<sequence>MAMRWDDLRVFLEVARQGQLLSAARALGMDAATVGRRIAALEQALDAKLFDRSPKGYALTEAGRRLLDPASHMQTAALRAGQSVGGSDEQLSGTVRIGAPEGVATYILAQACARLAESNPDLRIELVALPRVFSLSQREADLAVSVSPPNAGRLRVQRVADYGLHLYATPEIAARIRTLDDLRHERMVGYISDMIFDKELDYLPLIAPDLVPQLTSTSIAVQQRWALAGAGVGVLHDFAVRDEARLVRVLPEQVSFTRSFYLIRHEDNLRVHRISRAADILTETIRRELRGRDRL</sequence>
<evidence type="ECO:0000313" key="7">
    <source>
        <dbReference type="Proteomes" id="UP000553766"/>
    </source>
</evidence>
<dbReference type="AlphaFoldDB" id="A0A840WRL9"/>
<dbReference type="GO" id="GO:0006351">
    <property type="term" value="P:DNA-templated transcription"/>
    <property type="evidence" value="ECO:0007669"/>
    <property type="project" value="TreeGrafter"/>
</dbReference>
<proteinExistence type="inferred from homology"/>
<dbReference type="Gene3D" id="3.40.190.290">
    <property type="match status" value="1"/>
</dbReference>
<comment type="caution">
    <text evidence="6">The sequence shown here is derived from an EMBL/GenBank/DDBJ whole genome shotgun (WGS) entry which is preliminary data.</text>
</comment>
<feature type="domain" description="HTH lysR-type" evidence="5">
    <location>
        <begin position="3"/>
        <end position="60"/>
    </location>
</feature>
<evidence type="ECO:0000256" key="1">
    <source>
        <dbReference type="ARBA" id="ARBA00009437"/>
    </source>
</evidence>
<dbReference type="InterPro" id="IPR000847">
    <property type="entry name" value="LysR_HTH_N"/>
</dbReference>
<dbReference type="InterPro" id="IPR036388">
    <property type="entry name" value="WH-like_DNA-bd_sf"/>
</dbReference>
<dbReference type="GO" id="GO:0043565">
    <property type="term" value="F:sequence-specific DNA binding"/>
    <property type="evidence" value="ECO:0007669"/>
    <property type="project" value="TreeGrafter"/>
</dbReference>
<evidence type="ECO:0000313" key="6">
    <source>
        <dbReference type="EMBL" id="MBB5516683.1"/>
    </source>
</evidence>
<comment type="similarity">
    <text evidence="1">Belongs to the LysR transcriptional regulatory family.</text>
</comment>
<dbReference type="PANTHER" id="PTHR30537:SF3">
    <property type="entry name" value="TRANSCRIPTIONAL REGULATORY PROTEIN"/>
    <property type="match status" value="1"/>
</dbReference>
<dbReference type="Pfam" id="PF03466">
    <property type="entry name" value="LysR_substrate"/>
    <property type="match status" value="1"/>
</dbReference>
<reference evidence="6 7" key="1">
    <citation type="submission" date="2020-08" db="EMBL/GenBank/DDBJ databases">
        <title>Genomic Encyclopedia of Type Strains, Phase IV (KMG-IV): sequencing the most valuable type-strain genomes for metagenomic binning, comparative biology and taxonomic classification.</title>
        <authorList>
            <person name="Goeker M."/>
        </authorList>
    </citation>
    <scope>NUCLEOTIDE SEQUENCE [LARGE SCALE GENOMIC DNA]</scope>
    <source>
        <strain evidence="6 7">DSM 103377</strain>
    </source>
</reference>
<keyword evidence="7" id="KW-1185">Reference proteome</keyword>
<dbReference type="GO" id="GO:0003700">
    <property type="term" value="F:DNA-binding transcription factor activity"/>
    <property type="evidence" value="ECO:0007669"/>
    <property type="project" value="InterPro"/>
</dbReference>
<name>A0A840WRL9_9RHOB</name>
<dbReference type="SUPFAM" id="SSF46785">
    <property type="entry name" value="Winged helix' DNA-binding domain"/>
    <property type="match status" value="1"/>
</dbReference>
<gene>
    <name evidence="6" type="ORF">FHS89_002723</name>
</gene>
<keyword evidence="2" id="KW-0805">Transcription regulation</keyword>
<dbReference type="PANTHER" id="PTHR30537">
    <property type="entry name" value="HTH-TYPE TRANSCRIPTIONAL REGULATOR"/>
    <property type="match status" value="1"/>
</dbReference>
<dbReference type="InterPro" id="IPR058163">
    <property type="entry name" value="LysR-type_TF_proteobact-type"/>
</dbReference>
<organism evidence="6 7">
    <name type="scientific">Rubricella aquisinus</name>
    <dbReference type="NCBI Taxonomy" id="2028108"/>
    <lineage>
        <taxon>Bacteria</taxon>
        <taxon>Pseudomonadati</taxon>
        <taxon>Pseudomonadota</taxon>
        <taxon>Alphaproteobacteria</taxon>
        <taxon>Rhodobacterales</taxon>
        <taxon>Paracoccaceae</taxon>
        <taxon>Rubricella</taxon>
    </lineage>
</organism>
<dbReference type="Gene3D" id="1.10.10.10">
    <property type="entry name" value="Winged helix-like DNA-binding domain superfamily/Winged helix DNA-binding domain"/>
    <property type="match status" value="1"/>
</dbReference>
<dbReference type="SUPFAM" id="SSF53850">
    <property type="entry name" value="Periplasmic binding protein-like II"/>
    <property type="match status" value="1"/>
</dbReference>
<dbReference type="EMBL" id="JACIJS010000008">
    <property type="protein sequence ID" value="MBB5516683.1"/>
    <property type="molecule type" value="Genomic_DNA"/>
</dbReference>
<keyword evidence="4" id="KW-0804">Transcription</keyword>
<dbReference type="InterPro" id="IPR005119">
    <property type="entry name" value="LysR_subst-bd"/>
</dbReference>
<evidence type="ECO:0000256" key="2">
    <source>
        <dbReference type="ARBA" id="ARBA00023015"/>
    </source>
</evidence>
<evidence type="ECO:0000256" key="4">
    <source>
        <dbReference type="ARBA" id="ARBA00023163"/>
    </source>
</evidence>
<protein>
    <submittedName>
        <fullName evidence="6">DNA-binding transcriptional LysR family regulator</fullName>
    </submittedName>
</protein>
<evidence type="ECO:0000256" key="3">
    <source>
        <dbReference type="ARBA" id="ARBA00023125"/>
    </source>
</evidence>
<evidence type="ECO:0000259" key="5">
    <source>
        <dbReference type="PROSITE" id="PS50931"/>
    </source>
</evidence>
<accession>A0A840WRL9</accession>
<dbReference type="PROSITE" id="PS50931">
    <property type="entry name" value="HTH_LYSR"/>
    <property type="match status" value="1"/>
</dbReference>